<name>A0A9W7NJE1_9PROT</name>
<dbReference type="AlphaFoldDB" id="A0A9W7NJE1"/>
<proteinExistence type="predicted"/>
<dbReference type="InterPro" id="IPR010710">
    <property type="entry name" value="DUF1289"/>
</dbReference>
<sequence length="47" mass="4874">MDDDENPCVGICIIGEDGRCEGCGRTEDDIYGTPPAPAETGTDGKIS</sequence>
<dbReference type="Proteomes" id="UP000480854">
    <property type="component" value="Unassembled WGS sequence"/>
</dbReference>
<feature type="region of interest" description="Disordered" evidence="1">
    <location>
        <begin position="25"/>
        <end position="47"/>
    </location>
</feature>
<evidence type="ECO:0000313" key="3">
    <source>
        <dbReference type="Proteomes" id="UP000480854"/>
    </source>
</evidence>
<accession>A0A9W7NJE1</accession>
<dbReference type="RefSeq" id="WP_149469507.1">
    <property type="nucleotide sequence ID" value="NZ_QOKW01000009.1"/>
</dbReference>
<gene>
    <name evidence="2" type="ORF">DS843_13960</name>
</gene>
<dbReference type="Pfam" id="PF06945">
    <property type="entry name" value="DUF1289"/>
    <property type="match status" value="1"/>
</dbReference>
<comment type="caution">
    <text evidence="2">The sequence shown here is derived from an EMBL/GenBank/DDBJ whole genome shotgun (WGS) entry which is preliminary data.</text>
</comment>
<protein>
    <submittedName>
        <fullName evidence="2">DUF1289 domain-containing protein</fullName>
    </submittedName>
</protein>
<evidence type="ECO:0000256" key="1">
    <source>
        <dbReference type="SAM" id="MobiDB-lite"/>
    </source>
</evidence>
<keyword evidence="3" id="KW-1185">Reference proteome</keyword>
<dbReference type="EMBL" id="QOKW01000009">
    <property type="protein sequence ID" value="KAA0680408.1"/>
    <property type="molecule type" value="Genomic_DNA"/>
</dbReference>
<evidence type="ECO:0000313" key="2">
    <source>
        <dbReference type="EMBL" id="KAA0680408.1"/>
    </source>
</evidence>
<dbReference type="OrthoDB" id="7307945at2"/>
<organism evidence="2 3">
    <name type="scientific">Roseomonas genomospecies 6</name>
    <dbReference type="NCBI Taxonomy" id="214106"/>
    <lineage>
        <taxon>Bacteria</taxon>
        <taxon>Pseudomonadati</taxon>
        <taxon>Pseudomonadota</taxon>
        <taxon>Alphaproteobacteria</taxon>
        <taxon>Acetobacterales</taxon>
        <taxon>Roseomonadaceae</taxon>
        <taxon>Roseomonas</taxon>
    </lineage>
</organism>
<reference evidence="2 3" key="1">
    <citation type="submission" date="2018-07" db="EMBL/GenBank/DDBJ databases">
        <title>Genome sequence of Azospirillum sp. ATCC 49961.</title>
        <authorList>
            <person name="Sant'Anna F.H."/>
            <person name="Baldani J.I."/>
            <person name="Zilli J.E."/>
            <person name="Reis V.M."/>
            <person name="Hartmann A."/>
            <person name="Cruz L."/>
            <person name="de Souza E.M."/>
            <person name="de Oliveira Pedrosa F."/>
            <person name="Passaglia L.M.P."/>
        </authorList>
    </citation>
    <scope>NUCLEOTIDE SEQUENCE [LARGE SCALE GENOMIC DNA]</scope>
    <source>
        <strain evidence="2 3">ATCC 49961</strain>
    </source>
</reference>